<dbReference type="PANTHER" id="PTHR32266">
    <property type="entry name" value="NICOTIANAMINE SYNTHASE 3"/>
    <property type="match status" value="1"/>
</dbReference>
<dbReference type="SUPFAM" id="SSF53335">
    <property type="entry name" value="S-adenosyl-L-methionine-dependent methyltransferases"/>
    <property type="match status" value="1"/>
</dbReference>
<reference evidence="7 8" key="1">
    <citation type="submission" date="2020-01" db="EMBL/GenBank/DDBJ databases">
        <title>Genome sequence of Arachis hypogaea, cultivar Shitouqi.</title>
        <authorList>
            <person name="Zhuang W."/>
            <person name="Chen H."/>
            <person name="Varshney R."/>
            <person name="Wang D."/>
            <person name="Ming R."/>
        </authorList>
    </citation>
    <scope>NUCLEOTIDE SEQUENCE [LARGE SCALE GENOMIC DNA]</scope>
    <source>
        <tissue evidence="7">Young leaf</tissue>
    </source>
</reference>
<keyword evidence="3 6" id="KW-0808">Transferase</keyword>
<dbReference type="InterPro" id="IPR004298">
    <property type="entry name" value="Nicotian_synth"/>
</dbReference>
<dbReference type="GO" id="GO:0030418">
    <property type="term" value="P:nicotianamine biosynthetic process"/>
    <property type="evidence" value="ECO:0007669"/>
    <property type="project" value="UniProtKB-UniRule"/>
</dbReference>
<dbReference type="AlphaFoldDB" id="A0A6B9V775"/>
<evidence type="ECO:0000256" key="5">
    <source>
        <dbReference type="ARBA" id="ARBA00049391"/>
    </source>
</evidence>
<sequence length="340" mass="37885">MFHELYVLKSNSEEHHSPSLSPHSVDIMVCQEQEALVNKVLDLYHKISTLDTLKPSQDVDTLFTQLVRTCIPHTPFIDITKLSTTVQEARSDLIRLCAEAESLLEMHYSALLVSSSSGENPLGRLHVFPYYSNYLKLSCLEFNILSQHCQAVPTKIAFVGSGPLPLTSIVLATNHFPNTTFHNYDIDALANSMAKALVSSDHDLSKRMVFHTSDILDVSHGLNEFNVVFLAALVGMKNEEKKKVIDHLGKYMAPGAFLMVRSAYSARAFLYPVVNPSFDLKGFEVLSVFHPTDEVINSIVIAQKCPIISTSSKEVESVFSNNNLLINGNMIEELVTEEQL</sequence>
<dbReference type="GO" id="GO:0030410">
    <property type="term" value="F:nicotianamine synthase activity"/>
    <property type="evidence" value="ECO:0007669"/>
    <property type="project" value="UniProtKB-UniRule"/>
</dbReference>
<evidence type="ECO:0000256" key="2">
    <source>
        <dbReference type="ARBA" id="ARBA00012675"/>
    </source>
</evidence>
<gene>
    <name evidence="7" type="ORF">DS421_19g651170</name>
</gene>
<dbReference type="InterPro" id="IPR029063">
    <property type="entry name" value="SAM-dependent_MTases_sf"/>
</dbReference>
<dbReference type="Pfam" id="PF03059">
    <property type="entry name" value="NAS"/>
    <property type="match status" value="1"/>
</dbReference>
<name>A0A6B9V775_ARAHY</name>
<proteinExistence type="inferred from homology"/>
<evidence type="ECO:0000256" key="1">
    <source>
        <dbReference type="ARBA" id="ARBA00007009"/>
    </source>
</evidence>
<dbReference type="Proteomes" id="UP000464620">
    <property type="component" value="Chromosome B09"/>
</dbReference>
<dbReference type="Gramene" id="arahy.Tifrunner.gnm2.ann2.Ah19g213900.1">
    <property type="protein sequence ID" value="arahy.Tifrunner.gnm2.ann2.Ah19g213900.1-CDS-1"/>
    <property type="gene ID" value="arahy.Tifrunner.gnm2.ann2.Ah19g213900"/>
</dbReference>
<evidence type="ECO:0000256" key="4">
    <source>
        <dbReference type="ARBA" id="ARBA00022691"/>
    </source>
</evidence>
<dbReference type="PROSITE" id="PS51142">
    <property type="entry name" value="NAS"/>
    <property type="match status" value="1"/>
</dbReference>
<comment type="similarity">
    <text evidence="1 6">Belongs to the nicotianamine synthase (NAS)-like family.</text>
</comment>
<dbReference type="EC" id="2.5.1.43" evidence="2 6"/>
<evidence type="ECO:0000256" key="3">
    <source>
        <dbReference type="ARBA" id="ARBA00022679"/>
    </source>
</evidence>
<dbReference type="EMBL" id="CP031001">
    <property type="protein sequence ID" value="QHN77270.1"/>
    <property type="molecule type" value="Genomic_DNA"/>
</dbReference>
<comment type="function">
    <text evidence="6">Synthesizes nicotianamine, a polyamine which serves as a sensor for the physiological iron status within the plant, and/or might be involved in the transport of iron.</text>
</comment>
<dbReference type="Gene3D" id="3.40.50.150">
    <property type="entry name" value="Vaccinia Virus protein VP39"/>
    <property type="match status" value="1"/>
</dbReference>
<organism evidence="7 8">
    <name type="scientific">Arachis hypogaea</name>
    <name type="common">Peanut</name>
    <dbReference type="NCBI Taxonomy" id="3818"/>
    <lineage>
        <taxon>Eukaryota</taxon>
        <taxon>Viridiplantae</taxon>
        <taxon>Streptophyta</taxon>
        <taxon>Embryophyta</taxon>
        <taxon>Tracheophyta</taxon>
        <taxon>Spermatophyta</taxon>
        <taxon>Magnoliopsida</taxon>
        <taxon>eudicotyledons</taxon>
        <taxon>Gunneridae</taxon>
        <taxon>Pentapetalae</taxon>
        <taxon>rosids</taxon>
        <taxon>fabids</taxon>
        <taxon>Fabales</taxon>
        <taxon>Fabaceae</taxon>
        <taxon>Papilionoideae</taxon>
        <taxon>50 kb inversion clade</taxon>
        <taxon>dalbergioids sensu lato</taxon>
        <taxon>Dalbergieae</taxon>
        <taxon>Pterocarpus clade</taxon>
        <taxon>Arachis</taxon>
    </lineage>
</organism>
<dbReference type="PANTHER" id="PTHR32266:SF12">
    <property type="entry name" value="NICOTIANAMINE SYNTHASE 3"/>
    <property type="match status" value="1"/>
</dbReference>
<keyword evidence="4 6" id="KW-0949">S-adenosyl-L-methionine</keyword>
<comment type="catalytic activity">
    <reaction evidence="5 6">
        <text>3 S-adenosyl-L-methionine = nicotianamine + 3 S-methyl-5'-thioadenosine + 3 H(+)</text>
        <dbReference type="Rhea" id="RHEA:16481"/>
        <dbReference type="ChEBI" id="CHEBI:15378"/>
        <dbReference type="ChEBI" id="CHEBI:17509"/>
        <dbReference type="ChEBI" id="CHEBI:58249"/>
        <dbReference type="ChEBI" id="CHEBI:59789"/>
        <dbReference type="EC" id="2.5.1.43"/>
    </reaction>
</comment>
<dbReference type="SMR" id="A0A6B9V775"/>
<evidence type="ECO:0000313" key="7">
    <source>
        <dbReference type="EMBL" id="QHN77270.1"/>
    </source>
</evidence>
<accession>A0A6B9V775</accession>
<evidence type="ECO:0000313" key="8">
    <source>
        <dbReference type="Proteomes" id="UP000464620"/>
    </source>
</evidence>
<protein>
    <recommendedName>
        <fullName evidence="2 6">Nicotianamine synthase</fullName>
        <ecNumber evidence="2 6">2.5.1.43</ecNumber>
    </recommendedName>
</protein>
<evidence type="ECO:0000256" key="6">
    <source>
        <dbReference type="RuleBase" id="RU368095"/>
    </source>
</evidence>